<proteinExistence type="predicted"/>
<protein>
    <recommendedName>
        <fullName evidence="4">Orphan protein</fullName>
    </recommendedName>
</protein>
<dbReference type="STRING" id="87626.PTD2_05665"/>
<keyword evidence="1" id="KW-0732">Signal</keyword>
<keyword evidence="3" id="KW-1185">Reference proteome</keyword>
<dbReference type="EMBL" id="AAOH01000007">
    <property type="protein sequence ID" value="EAR27133.1"/>
    <property type="molecule type" value="Genomic_DNA"/>
</dbReference>
<dbReference type="InterPro" id="IPR022193">
    <property type="entry name" value="DUF3718"/>
</dbReference>
<dbReference type="Proteomes" id="UP000006201">
    <property type="component" value="Unassembled WGS sequence"/>
</dbReference>
<accession>A4CDU1</accession>
<organism evidence="2 3">
    <name type="scientific">Pseudoalteromonas tunicata D2</name>
    <dbReference type="NCBI Taxonomy" id="87626"/>
    <lineage>
        <taxon>Bacteria</taxon>
        <taxon>Pseudomonadati</taxon>
        <taxon>Pseudomonadota</taxon>
        <taxon>Gammaproteobacteria</taxon>
        <taxon>Alteromonadales</taxon>
        <taxon>Pseudoalteromonadaceae</taxon>
        <taxon>Pseudoalteromonas</taxon>
    </lineage>
</organism>
<dbReference type="OrthoDB" id="6314972at2"/>
<dbReference type="HOGENOM" id="CLU_176288_0_0_6"/>
<sequence>MKMKKLTIAVITSIATMATLSVNAASFEATNNSLETNLCMVAATGDTSQFYRTLRQQQREIRDVAKSVHCNGVSIAKFAKEHGATQIAKKLARFQ</sequence>
<reference evidence="2 3" key="1">
    <citation type="submission" date="2006-02" db="EMBL/GenBank/DDBJ databases">
        <authorList>
            <person name="Moran M.A."/>
            <person name="Kjelleberg S."/>
            <person name="Egan S."/>
            <person name="Saunders N."/>
            <person name="Thomas T."/>
            <person name="Ferriera S."/>
            <person name="Johnson J."/>
            <person name="Kravitz S."/>
            <person name="Halpern A."/>
            <person name="Remington K."/>
            <person name="Beeson K."/>
            <person name="Tran B."/>
            <person name="Rogers Y.-H."/>
            <person name="Friedman R."/>
            <person name="Venter J.C."/>
        </authorList>
    </citation>
    <scope>NUCLEOTIDE SEQUENCE [LARGE SCALE GENOMIC DNA]</scope>
    <source>
        <strain evidence="2 3">D2</strain>
    </source>
</reference>
<evidence type="ECO:0008006" key="4">
    <source>
        <dbReference type="Google" id="ProtNLM"/>
    </source>
</evidence>
<dbReference type="AlphaFoldDB" id="A4CDU1"/>
<name>A4CDU1_9GAMM</name>
<evidence type="ECO:0000313" key="2">
    <source>
        <dbReference type="EMBL" id="EAR27133.1"/>
    </source>
</evidence>
<comment type="caution">
    <text evidence="2">The sequence shown here is derived from an EMBL/GenBank/DDBJ whole genome shotgun (WGS) entry which is preliminary data.</text>
</comment>
<evidence type="ECO:0000313" key="3">
    <source>
        <dbReference type="Proteomes" id="UP000006201"/>
    </source>
</evidence>
<feature type="signal peptide" evidence="1">
    <location>
        <begin position="1"/>
        <end position="24"/>
    </location>
</feature>
<gene>
    <name evidence="2" type="ORF">PTD2_05665</name>
</gene>
<dbReference type="Pfam" id="PF12514">
    <property type="entry name" value="DUF3718"/>
    <property type="match status" value="1"/>
</dbReference>
<feature type="chain" id="PRO_5002667414" description="Orphan protein" evidence="1">
    <location>
        <begin position="25"/>
        <end position="95"/>
    </location>
</feature>
<evidence type="ECO:0000256" key="1">
    <source>
        <dbReference type="SAM" id="SignalP"/>
    </source>
</evidence>